<evidence type="ECO:0000313" key="2">
    <source>
        <dbReference type="Proteomes" id="UP001175226"/>
    </source>
</evidence>
<dbReference type="Proteomes" id="UP001175226">
    <property type="component" value="Unassembled WGS sequence"/>
</dbReference>
<comment type="caution">
    <text evidence="1">The sequence shown here is derived from an EMBL/GenBank/DDBJ whole genome shotgun (WGS) entry which is preliminary data.</text>
</comment>
<dbReference type="AlphaFoldDB" id="A0AA39MVK6"/>
<accession>A0AA39MVK6</accession>
<evidence type="ECO:0000313" key="1">
    <source>
        <dbReference type="EMBL" id="KAK0447649.1"/>
    </source>
</evidence>
<protein>
    <submittedName>
        <fullName evidence="1">Uncharacterized protein</fullName>
    </submittedName>
</protein>
<organism evidence="1 2">
    <name type="scientific">Armillaria borealis</name>
    <dbReference type="NCBI Taxonomy" id="47425"/>
    <lineage>
        <taxon>Eukaryota</taxon>
        <taxon>Fungi</taxon>
        <taxon>Dikarya</taxon>
        <taxon>Basidiomycota</taxon>
        <taxon>Agaricomycotina</taxon>
        <taxon>Agaricomycetes</taxon>
        <taxon>Agaricomycetidae</taxon>
        <taxon>Agaricales</taxon>
        <taxon>Marasmiineae</taxon>
        <taxon>Physalacriaceae</taxon>
        <taxon>Armillaria</taxon>
    </lineage>
</organism>
<gene>
    <name evidence="1" type="ORF">EV421DRAFT_1787271</name>
</gene>
<reference evidence="1" key="1">
    <citation type="submission" date="2023-06" db="EMBL/GenBank/DDBJ databases">
        <authorList>
            <consortium name="Lawrence Berkeley National Laboratory"/>
            <person name="Ahrendt S."/>
            <person name="Sahu N."/>
            <person name="Indic B."/>
            <person name="Wong-Bajracharya J."/>
            <person name="Merenyi Z."/>
            <person name="Ke H.-M."/>
            <person name="Monk M."/>
            <person name="Kocsube S."/>
            <person name="Drula E."/>
            <person name="Lipzen A."/>
            <person name="Balint B."/>
            <person name="Henrissat B."/>
            <person name="Andreopoulos B."/>
            <person name="Martin F.M."/>
            <person name="Harder C.B."/>
            <person name="Rigling D."/>
            <person name="Ford K.L."/>
            <person name="Foster G.D."/>
            <person name="Pangilinan J."/>
            <person name="Papanicolaou A."/>
            <person name="Barry K."/>
            <person name="LaButti K."/>
            <person name="Viragh M."/>
            <person name="Koriabine M."/>
            <person name="Yan M."/>
            <person name="Riley R."/>
            <person name="Champramary S."/>
            <person name="Plett K.L."/>
            <person name="Tsai I.J."/>
            <person name="Slot J."/>
            <person name="Sipos G."/>
            <person name="Plett J."/>
            <person name="Nagy L.G."/>
            <person name="Grigoriev I.V."/>
        </authorList>
    </citation>
    <scope>NUCLEOTIDE SEQUENCE</scope>
    <source>
        <strain evidence="1">FPL87.14</strain>
    </source>
</reference>
<dbReference type="EMBL" id="JAUEPT010000011">
    <property type="protein sequence ID" value="KAK0447649.1"/>
    <property type="molecule type" value="Genomic_DNA"/>
</dbReference>
<proteinExistence type="predicted"/>
<sequence>MFTPSNTLYDHSFQSKTNALPSDDAGHLQRVVEDKYYETRCILEGRTRENPVVGLRCRPIKRLARVCCLVQPRKVSTYCSRVEPERDASVAAEVDAASQHDTHKASYIQKWRQGVKENARWDISVQAPTSPTFMTFPGSPVAVISPAALNVTSLPPYEFSSSSDKKRYPFGNRRAATAQPCVEEDYDLDLLLQQHEVRTETEDSDVDGRTESSIVLHAITPPLRPADNTVKLGDQLRWIPSRLKYTLLSAKRKGFLATMIPSHLLLCIIK</sequence>
<name>A0AA39MVK6_9AGAR</name>
<keyword evidence="2" id="KW-1185">Reference proteome</keyword>